<keyword evidence="5" id="KW-1185">Reference proteome</keyword>
<feature type="domain" description="Glycoside hydrolase family 31 TIM barrel" evidence="3">
    <location>
        <begin position="3"/>
        <end position="105"/>
    </location>
</feature>
<dbReference type="RefSeq" id="XP_005645881.1">
    <property type="nucleotide sequence ID" value="XM_005645824.1"/>
</dbReference>
<dbReference type="GO" id="GO:0005975">
    <property type="term" value="P:carbohydrate metabolic process"/>
    <property type="evidence" value="ECO:0007669"/>
    <property type="project" value="InterPro"/>
</dbReference>
<keyword evidence="2" id="KW-0326">Glycosidase</keyword>
<name>I0YSG8_COCSC</name>
<dbReference type="GeneID" id="17039321"/>
<gene>
    <name evidence="4" type="ORF">COCSUDRAFT_56560</name>
</gene>
<dbReference type="PANTHER" id="PTHR22762:SF133">
    <property type="entry name" value="P-TYPE DOMAIN-CONTAINING PROTEIN"/>
    <property type="match status" value="1"/>
</dbReference>
<evidence type="ECO:0000313" key="5">
    <source>
        <dbReference type="Proteomes" id="UP000007264"/>
    </source>
</evidence>
<accession>I0YSG8</accession>
<dbReference type="PROSITE" id="PS00129">
    <property type="entry name" value="GLYCOSYL_HYDROL_F31_1"/>
    <property type="match status" value="1"/>
</dbReference>
<protein>
    <recommendedName>
        <fullName evidence="3">Glycoside hydrolase family 31 TIM barrel domain-containing protein</fullName>
    </recommendedName>
</protein>
<dbReference type="PANTHER" id="PTHR22762">
    <property type="entry name" value="ALPHA-GLUCOSIDASE"/>
    <property type="match status" value="1"/>
</dbReference>
<evidence type="ECO:0000259" key="3">
    <source>
        <dbReference type="Pfam" id="PF01055"/>
    </source>
</evidence>
<comment type="caution">
    <text evidence="4">The sequence shown here is derived from an EMBL/GenBank/DDBJ whole genome shotgun (WGS) entry which is preliminary data.</text>
</comment>
<dbReference type="Pfam" id="PF01055">
    <property type="entry name" value="Glyco_hydro_31_2nd"/>
    <property type="match status" value="1"/>
</dbReference>
<dbReference type="EMBL" id="AGSI01000012">
    <property type="protein sequence ID" value="EIE21337.1"/>
    <property type="molecule type" value="Genomic_DNA"/>
</dbReference>
<proteinExistence type="inferred from homology"/>
<evidence type="ECO:0000256" key="1">
    <source>
        <dbReference type="ARBA" id="ARBA00007806"/>
    </source>
</evidence>
<dbReference type="SUPFAM" id="SSF51445">
    <property type="entry name" value="(Trans)glycosidases"/>
    <property type="match status" value="1"/>
</dbReference>
<dbReference type="AlphaFoldDB" id="I0YSG8"/>
<dbReference type="eggNOG" id="KOG1065">
    <property type="taxonomic scope" value="Eukaryota"/>
</dbReference>
<keyword evidence="2" id="KW-0378">Hydrolase</keyword>
<dbReference type="InterPro" id="IPR017853">
    <property type="entry name" value="GH"/>
</dbReference>
<reference evidence="4 5" key="1">
    <citation type="journal article" date="2012" name="Genome Biol.">
        <title>The genome of the polar eukaryotic microalga coccomyxa subellipsoidea reveals traits of cold adaptation.</title>
        <authorList>
            <person name="Blanc G."/>
            <person name="Agarkova I."/>
            <person name="Grimwood J."/>
            <person name="Kuo A."/>
            <person name="Brueggeman A."/>
            <person name="Dunigan D."/>
            <person name="Gurnon J."/>
            <person name="Ladunga I."/>
            <person name="Lindquist E."/>
            <person name="Lucas S."/>
            <person name="Pangilinan J."/>
            <person name="Proschold T."/>
            <person name="Salamov A."/>
            <person name="Schmutz J."/>
            <person name="Weeks D."/>
            <person name="Yamada T."/>
            <person name="Claverie J.M."/>
            <person name="Grigoriev I."/>
            <person name="Van Etten J."/>
            <person name="Lomsadze A."/>
            <person name="Borodovsky M."/>
        </authorList>
    </citation>
    <scope>NUCLEOTIDE SEQUENCE [LARGE SCALE GENOMIC DNA]</scope>
    <source>
        <strain evidence="4 5">C-169</strain>
    </source>
</reference>
<evidence type="ECO:0000256" key="2">
    <source>
        <dbReference type="RuleBase" id="RU361185"/>
    </source>
</evidence>
<dbReference type="InterPro" id="IPR000322">
    <property type="entry name" value="Glyco_hydro_31_TIM"/>
</dbReference>
<sequence length="192" mass="21652">MNSKYRYGSAEFYHQILNGYGKASIPLETFVSDSQYMNHDEDFTLGDKFPLADMKDFLNRSKAQGQRWVPILDPNIHIRKGYTPYDSGIKQDNLKDVSGKPYVGQLDGLWIDMNEPSNYCTGDVCWNGDTVPARNDFICMLGCVSGRDQVMATAGNKSITLNESYFNPYAINNGDNIAYNISYKSAHYATFS</sequence>
<dbReference type="KEGG" id="csl:COCSUDRAFT_56560"/>
<dbReference type="GO" id="GO:0004553">
    <property type="term" value="F:hydrolase activity, hydrolyzing O-glycosyl compounds"/>
    <property type="evidence" value="ECO:0007669"/>
    <property type="project" value="InterPro"/>
</dbReference>
<dbReference type="Proteomes" id="UP000007264">
    <property type="component" value="Unassembled WGS sequence"/>
</dbReference>
<comment type="similarity">
    <text evidence="1 2">Belongs to the glycosyl hydrolase 31 family.</text>
</comment>
<organism evidence="4 5">
    <name type="scientific">Coccomyxa subellipsoidea (strain C-169)</name>
    <name type="common">Green microalga</name>
    <dbReference type="NCBI Taxonomy" id="574566"/>
    <lineage>
        <taxon>Eukaryota</taxon>
        <taxon>Viridiplantae</taxon>
        <taxon>Chlorophyta</taxon>
        <taxon>core chlorophytes</taxon>
        <taxon>Trebouxiophyceae</taxon>
        <taxon>Trebouxiophyceae incertae sedis</taxon>
        <taxon>Coccomyxaceae</taxon>
        <taxon>Coccomyxa</taxon>
        <taxon>Coccomyxa subellipsoidea</taxon>
    </lineage>
</organism>
<dbReference type="Gene3D" id="3.20.20.80">
    <property type="entry name" value="Glycosidases"/>
    <property type="match status" value="1"/>
</dbReference>
<dbReference type="InterPro" id="IPR030458">
    <property type="entry name" value="Glyco_hydro_31_AS"/>
</dbReference>
<evidence type="ECO:0000313" key="4">
    <source>
        <dbReference type="EMBL" id="EIE21337.1"/>
    </source>
</evidence>
<dbReference type="OrthoDB" id="526025at2759"/>